<dbReference type="OrthoDB" id="2017544at2759"/>
<keyword evidence="6" id="KW-1185">Reference proteome</keyword>
<evidence type="ECO:0000256" key="1">
    <source>
        <dbReference type="ARBA" id="ARBA00008724"/>
    </source>
</evidence>
<evidence type="ECO:0000256" key="2">
    <source>
        <dbReference type="SAM" id="MobiDB-lite"/>
    </source>
</evidence>
<dbReference type="AlphaFoldDB" id="A0A1Y2BLV8"/>
<dbReference type="PANTHER" id="PTHR12532">
    <property type="entry name" value="TRANSLATIONAL ACTIVATOR OF CYTOCHROME C OXIDASE 1"/>
    <property type="match status" value="1"/>
</dbReference>
<feature type="domain" description="TACO1/YebC-like N-terminal" evidence="4">
    <location>
        <begin position="86"/>
        <end position="156"/>
    </location>
</feature>
<evidence type="ECO:0000259" key="3">
    <source>
        <dbReference type="Pfam" id="PF01709"/>
    </source>
</evidence>
<evidence type="ECO:0000259" key="4">
    <source>
        <dbReference type="Pfam" id="PF20772"/>
    </source>
</evidence>
<organism evidence="5 6">
    <name type="scientific">Naematelia encephala</name>
    <dbReference type="NCBI Taxonomy" id="71784"/>
    <lineage>
        <taxon>Eukaryota</taxon>
        <taxon>Fungi</taxon>
        <taxon>Dikarya</taxon>
        <taxon>Basidiomycota</taxon>
        <taxon>Agaricomycotina</taxon>
        <taxon>Tremellomycetes</taxon>
        <taxon>Tremellales</taxon>
        <taxon>Naemateliaceae</taxon>
        <taxon>Naematelia</taxon>
    </lineage>
</organism>
<feature type="domain" description="TACO1/YebC-like second and third" evidence="3">
    <location>
        <begin position="165"/>
        <end position="329"/>
    </location>
</feature>
<dbReference type="GO" id="GO:0005739">
    <property type="term" value="C:mitochondrion"/>
    <property type="evidence" value="ECO:0007669"/>
    <property type="project" value="TreeGrafter"/>
</dbReference>
<dbReference type="InterPro" id="IPR002876">
    <property type="entry name" value="Transcrip_reg_TACO1-like"/>
</dbReference>
<dbReference type="InterPro" id="IPR026564">
    <property type="entry name" value="Transcrip_reg_TACO1-like_dom3"/>
</dbReference>
<dbReference type="PANTHER" id="PTHR12532:SF0">
    <property type="entry name" value="TRANSLATIONAL ACTIVATOR OF CYTOCHROME C OXIDASE 1"/>
    <property type="match status" value="1"/>
</dbReference>
<evidence type="ECO:0000313" key="5">
    <source>
        <dbReference type="EMBL" id="ORY35749.1"/>
    </source>
</evidence>
<dbReference type="InParanoid" id="A0A1Y2BLV8"/>
<dbReference type="Proteomes" id="UP000193986">
    <property type="component" value="Unassembled WGS sequence"/>
</dbReference>
<accession>A0A1Y2BLV8</accession>
<dbReference type="InterPro" id="IPR049083">
    <property type="entry name" value="TACO1_YebC_N"/>
</dbReference>
<sequence>MISDRHAQQLEAYKDPGCLNSFLEMSTSSYPSLKDTSINTTMARPSLSPMASLRLLSRPGPSRLPLMLAYRSQPLSTSSPLHSGHNRWSKIKHKKGAEDAKRSMLFSKYTQEIYRAMTPPASLDIGLNPRLAAAVDRAREGGVTKAAIEAIFEKARKAADGSGQPVIHEAMGPGGKEAMIIETITDAPQKTLQRLKEILFKYSCRFTPVAYLFDKKGLIVVTPTSDEGSFDELFEVAVEGGAEDVQEIEGDSGPVWEVFTEPTQLHAMHTLLSSPPHSSRYTIQSSELAYIPQNPVDEDELSEKQNAGLSKVIDGLEADADVVRVWTNLS</sequence>
<dbReference type="STRING" id="71784.A0A1Y2BLV8"/>
<comment type="caution">
    <text evidence="5">The sequence shown here is derived from an EMBL/GenBank/DDBJ whole genome shotgun (WGS) entry which is preliminary data.</text>
</comment>
<dbReference type="FunCoup" id="A0A1Y2BLV8">
    <property type="interactions" value="208"/>
</dbReference>
<gene>
    <name evidence="5" type="ORF">BCR39DRAFT_511916</name>
</gene>
<comment type="similarity">
    <text evidence="1">Belongs to the TACO1 family.</text>
</comment>
<reference evidence="5 6" key="1">
    <citation type="submission" date="2016-07" db="EMBL/GenBank/DDBJ databases">
        <title>Pervasive Adenine N6-methylation of Active Genes in Fungi.</title>
        <authorList>
            <consortium name="DOE Joint Genome Institute"/>
            <person name="Mondo S.J."/>
            <person name="Dannebaum R.O."/>
            <person name="Kuo R.C."/>
            <person name="Labutti K."/>
            <person name="Haridas S."/>
            <person name="Kuo A."/>
            <person name="Salamov A."/>
            <person name="Ahrendt S.R."/>
            <person name="Lipzen A."/>
            <person name="Sullivan W."/>
            <person name="Andreopoulos W.B."/>
            <person name="Clum A."/>
            <person name="Lindquist E."/>
            <person name="Daum C."/>
            <person name="Ramamoorthy G.K."/>
            <person name="Gryganskyi A."/>
            <person name="Culley D."/>
            <person name="Magnuson J.K."/>
            <person name="James T.Y."/>
            <person name="O'Malley M.A."/>
            <person name="Stajich J.E."/>
            <person name="Spatafora J.W."/>
            <person name="Visel A."/>
            <person name="Grigoriev I.V."/>
        </authorList>
    </citation>
    <scope>NUCLEOTIDE SEQUENCE [LARGE SCALE GENOMIC DNA]</scope>
    <source>
        <strain evidence="5 6">68-887.2</strain>
    </source>
</reference>
<dbReference type="EMBL" id="MCFC01000001">
    <property type="protein sequence ID" value="ORY35749.1"/>
    <property type="molecule type" value="Genomic_DNA"/>
</dbReference>
<dbReference type="InterPro" id="IPR048300">
    <property type="entry name" value="TACO1_YebC-like_2nd/3rd_dom"/>
</dbReference>
<feature type="region of interest" description="Disordered" evidence="2">
    <location>
        <begin position="75"/>
        <end position="94"/>
    </location>
</feature>
<dbReference type="InterPro" id="IPR017856">
    <property type="entry name" value="Integrase-like_N"/>
</dbReference>
<dbReference type="Gene3D" id="3.30.70.980">
    <property type="match status" value="2"/>
</dbReference>
<dbReference type="SUPFAM" id="SSF75625">
    <property type="entry name" value="YebC-like"/>
    <property type="match status" value="1"/>
</dbReference>
<dbReference type="InterPro" id="IPR029072">
    <property type="entry name" value="YebC-like"/>
</dbReference>
<feature type="compositionally biased region" description="Basic residues" evidence="2">
    <location>
        <begin position="84"/>
        <end position="94"/>
    </location>
</feature>
<dbReference type="Pfam" id="PF20772">
    <property type="entry name" value="TACO1_YebC_N"/>
    <property type="match status" value="1"/>
</dbReference>
<proteinExistence type="inferred from homology"/>
<protein>
    <submittedName>
        <fullName evidence="5">Transcriptional regulator-domain-containing protein</fullName>
    </submittedName>
</protein>
<dbReference type="Pfam" id="PF01709">
    <property type="entry name" value="Transcrip_reg"/>
    <property type="match status" value="1"/>
</dbReference>
<name>A0A1Y2BLV8_9TREE</name>
<dbReference type="Gene3D" id="1.10.10.200">
    <property type="match status" value="1"/>
</dbReference>
<evidence type="ECO:0000313" key="6">
    <source>
        <dbReference type="Proteomes" id="UP000193986"/>
    </source>
</evidence>